<feature type="compositionally biased region" description="Low complexity" evidence="1">
    <location>
        <begin position="123"/>
        <end position="138"/>
    </location>
</feature>
<evidence type="ECO:0000313" key="2">
    <source>
        <dbReference type="EMBL" id="OCH92148.1"/>
    </source>
</evidence>
<proteinExistence type="predicted"/>
<reference evidence="2 3" key="1">
    <citation type="submission" date="2016-07" db="EMBL/GenBank/DDBJ databases">
        <title>Draft genome of the white-rot fungus Obba rivulosa 3A-2.</title>
        <authorList>
            <consortium name="DOE Joint Genome Institute"/>
            <person name="Miettinen O."/>
            <person name="Riley R."/>
            <person name="Acob R."/>
            <person name="Barry K."/>
            <person name="Cullen D."/>
            <person name="De Vries R."/>
            <person name="Hainaut M."/>
            <person name="Hatakka A."/>
            <person name="Henrissat B."/>
            <person name="Hilden K."/>
            <person name="Kuo R."/>
            <person name="Labutti K."/>
            <person name="Lipzen A."/>
            <person name="Makela M.R."/>
            <person name="Sandor L."/>
            <person name="Spatafora J.W."/>
            <person name="Grigoriev I.V."/>
            <person name="Hibbett D.S."/>
        </authorList>
    </citation>
    <scope>NUCLEOTIDE SEQUENCE [LARGE SCALE GENOMIC DNA]</scope>
    <source>
        <strain evidence="2 3">3A-2</strain>
    </source>
</reference>
<protein>
    <submittedName>
        <fullName evidence="2">Uncharacterized protein</fullName>
    </submittedName>
</protein>
<feature type="region of interest" description="Disordered" evidence="1">
    <location>
        <begin position="324"/>
        <end position="357"/>
    </location>
</feature>
<dbReference type="OrthoDB" id="3211926at2759"/>
<gene>
    <name evidence="2" type="ORF">OBBRIDRAFT_791525</name>
</gene>
<feature type="compositionally biased region" description="Basic and acidic residues" evidence="1">
    <location>
        <begin position="327"/>
        <end position="339"/>
    </location>
</feature>
<evidence type="ECO:0000256" key="1">
    <source>
        <dbReference type="SAM" id="MobiDB-lite"/>
    </source>
</evidence>
<feature type="compositionally biased region" description="Basic and acidic residues" evidence="1">
    <location>
        <begin position="229"/>
        <end position="241"/>
    </location>
</feature>
<dbReference type="Proteomes" id="UP000250043">
    <property type="component" value="Unassembled WGS sequence"/>
</dbReference>
<name>A0A8E2AW55_9APHY</name>
<organism evidence="2 3">
    <name type="scientific">Obba rivulosa</name>
    <dbReference type="NCBI Taxonomy" id="1052685"/>
    <lineage>
        <taxon>Eukaryota</taxon>
        <taxon>Fungi</taxon>
        <taxon>Dikarya</taxon>
        <taxon>Basidiomycota</taxon>
        <taxon>Agaricomycotina</taxon>
        <taxon>Agaricomycetes</taxon>
        <taxon>Polyporales</taxon>
        <taxon>Gelatoporiaceae</taxon>
        <taxon>Obba</taxon>
    </lineage>
</organism>
<feature type="region of interest" description="Disordered" evidence="1">
    <location>
        <begin position="21"/>
        <end position="46"/>
    </location>
</feature>
<sequence>MRHSGVLLELPLEQFLPNPNATAAASKRMNNKRPHSPGAPSQYSPTKRRILHEEGIFTPETTTKSPQLSESGRFAPSHFNKLLSGPGSPARKLEFGVSSTRRLDIDDAFNIEHRHNDITPKQSAPSAPSSPMKLAPSPELAAKRSGKPLFSRSSVEEFGMDVYHSPRKQSVSSTEFPSALPRSFLPTNRQSHHYPGFDVYQDSHGTAIDLLSSSVDAETSLLGSPPQRVRRDKESEKENMPPRRKSMKSIAIPLAPPAWEKAGLLSPHTTRTFVEDISEPMQMTPQPKKIHSGLVMGRGLDMTPASKKLRMHSPGDDRMLITRRTPVGRDERRQRRQVLEDEVDAIGDVDSDEDMMI</sequence>
<keyword evidence="3" id="KW-1185">Reference proteome</keyword>
<feature type="region of interest" description="Disordered" evidence="1">
    <location>
        <begin position="217"/>
        <end position="246"/>
    </location>
</feature>
<feature type="region of interest" description="Disordered" evidence="1">
    <location>
        <begin position="113"/>
        <end position="147"/>
    </location>
</feature>
<dbReference type="EMBL" id="KV722373">
    <property type="protein sequence ID" value="OCH92148.1"/>
    <property type="molecule type" value="Genomic_DNA"/>
</dbReference>
<accession>A0A8E2AW55</accession>
<evidence type="ECO:0000313" key="3">
    <source>
        <dbReference type="Proteomes" id="UP000250043"/>
    </source>
</evidence>
<dbReference type="AlphaFoldDB" id="A0A8E2AW55"/>
<feature type="compositionally biased region" description="Acidic residues" evidence="1">
    <location>
        <begin position="340"/>
        <end position="357"/>
    </location>
</feature>